<dbReference type="Proteomes" id="UP000265631">
    <property type="component" value="Unassembled WGS sequence"/>
</dbReference>
<dbReference type="InterPro" id="IPR036770">
    <property type="entry name" value="Ankyrin_rpt-contain_sf"/>
</dbReference>
<evidence type="ECO:0000256" key="1">
    <source>
        <dbReference type="SAM" id="MobiDB-lite"/>
    </source>
</evidence>
<name>A0A395MI94_9HYPO</name>
<reference evidence="2 3" key="1">
    <citation type="journal article" date="2018" name="PLoS Pathog.">
        <title>Evolution of structural diversity of trichothecenes, a family of toxins produced by plant pathogenic and entomopathogenic fungi.</title>
        <authorList>
            <person name="Proctor R.H."/>
            <person name="McCormick S.P."/>
            <person name="Kim H.S."/>
            <person name="Cardoza R.E."/>
            <person name="Stanley A.M."/>
            <person name="Lindo L."/>
            <person name="Kelly A."/>
            <person name="Brown D.W."/>
            <person name="Lee T."/>
            <person name="Vaughan M.M."/>
            <person name="Alexander N.J."/>
            <person name="Busman M."/>
            <person name="Gutierrez S."/>
        </authorList>
    </citation>
    <scope>NUCLEOTIDE SEQUENCE [LARGE SCALE GENOMIC DNA]</scope>
    <source>
        <strain evidence="2 3">NRRL 13405</strain>
    </source>
</reference>
<proteinExistence type="predicted"/>
<sequence length="825" mass="93976">MSLSPFLHSPGTGFTKADHSPSAQVFISNGFAVHKNHSKVRTVYDFTFCHTLRVKTFVMAEALGAVGVAASFIQLTDVSIRTCLYLYTFFSSLHSAQQEFEGHVTVLKNIHNAVQLIRQATANQLLLPTEETTLKEHLNSIQHELSSLQKVTAGKNPAKLSVRLKWVMKSAKTERSLQELARRETNIILLLLTITMRNSAESCGHQKGNQKMLKTLLSRVEQQSQQELPTKSEISARFERLSIQMDSNVKLYKESLDEGFSKLTRDRDVTIPEDRMEHVLRRVLDSYILPRVEETFSKTSELQNAVTLRLFQEAMGQATEQILSQVAGTRRSDGFSELQSGCIPSNHEQAEWRSTERPKIETKFAGSPYASATKDSQINSPSTETPEHRGKLLGNPRPRGRREWSYWTFAPVVGAFRIQYESQLGQNGRFWTIQIDFWPSMKFFLRKCISLRYSNDYAPQGYMALSPSLAVYPIISDDHPMWELIYDDDIEGIKAQLQDRKIGLYDQDQYGVSILSYAVMHGSLQTAQFLFARGADPTKSAVWGKDALYYLIYYTISRIVQYDTDEDLGLFFSIFHAFVASGCDLDGCDINIYRFLDNFVFPDLIFNQQSAEHRVNGQHDNYEQGLMGDRKIGTVELQNENNSAYASDLALEHSPTDECSYLAGIQRVAQFLRYQGLDLRQQEACSEIEMVLTSAQRMTFPVLNACGVTGEYLETSDEGMNPILYRGLWSAFCPESTFATDNLITMISQGANVYNMEWAGEDWINYVDADGVMSPTAYAKLWNIVPIWRYFWKTREGVESFEDYMGQLPLLWKWKILQALHFEDG</sequence>
<gene>
    <name evidence="2" type="ORF">FIE12Z_8084</name>
</gene>
<protein>
    <submittedName>
        <fullName evidence="2">Ankyrin repeat-containing domain</fullName>
    </submittedName>
</protein>
<dbReference type="AlphaFoldDB" id="A0A395MI94"/>
<evidence type="ECO:0000313" key="3">
    <source>
        <dbReference type="Proteomes" id="UP000265631"/>
    </source>
</evidence>
<evidence type="ECO:0000313" key="2">
    <source>
        <dbReference type="EMBL" id="RFN47627.1"/>
    </source>
</evidence>
<feature type="region of interest" description="Disordered" evidence="1">
    <location>
        <begin position="364"/>
        <end position="397"/>
    </location>
</feature>
<comment type="caution">
    <text evidence="2">The sequence shown here is derived from an EMBL/GenBank/DDBJ whole genome shotgun (WGS) entry which is preliminary data.</text>
</comment>
<feature type="compositionally biased region" description="Polar residues" evidence="1">
    <location>
        <begin position="373"/>
        <end position="384"/>
    </location>
</feature>
<dbReference type="SUPFAM" id="SSF48403">
    <property type="entry name" value="Ankyrin repeat"/>
    <property type="match status" value="1"/>
</dbReference>
<accession>A0A395MI94</accession>
<dbReference type="Gene3D" id="1.25.40.20">
    <property type="entry name" value="Ankyrin repeat-containing domain"/>
    <property type="match status" value="1"/>
</dbReference>
<dbReference type="EMBL" id="PXXK01000241">
    <property type="protein sequence ID" value="RFN47627.1"/>
    <property type="molecule type" value="Genomic_DNA"/>
</dbReference>
<organism evidence="2 3">
    <name type="scientific">Fusarium flagelliforme</name>
    <dbReference type="NCBI Taxonomy" id="2675880"/>
    <lineage>
        <taxon>Eukaryota</taxon>
        <taxon>Fungi</taxon>
        <taxon>Dikarya</taxon>
        <taxon>Ascomycota</taxon>
        <taxon>Pezizomycotina</taxon>
        <taxon>Sordariomycetes</taxon>
        <taxon>Hypocreomycetidae</taxon>
        <taxon>Hypocreales</taxon>
        <taxon>Nectriaceae</taxon>
        <taxon>Fusarium</taxon>
        <taxon>Fusarium incarnatum-equiseti species complex</taxon>
    </lineage>
</organism>
<keyword evidence="3" id="KW-1185">Reference proteome</keyword>